<feature type="transmembrane region" description="Helical" evidence="1">
    <location>
        <begin position="218"/>
        <end position="239"/>
    </location>
</feature>
<dbReference type="Proteomes" id="UP000035740">
    <property type="component" value="Unassembled WGS sequence"/>
</dbReference>
<dbReference type="Gramene" id="KMS99499">
    <property type="protein sequence ID" value="KMS99499"/>
    <property type="gene ID" value="BVRB_1g023380"/>
</dbReference>
<keyword evidence="3" id="KW-1185">Reference proteome</keyword>
<dbReference type="AlphaFoldDB" id="A0A0J8BDU9"/>
<evidence type="ECO:0000256" key="1">
    <source>
        <dbReference type="SAM" id="Phobius"/>
    </source>
</evidence>
<evidence type="ECO:0000313" key="3">
    <source>
        <dbReference type="Proteomes" id="UP000035740"/>
    </source>
</evidence>
<dbReference type="EMBL" id="KQ090217">
    <property type="protein sequence ID" value="KMS99499.1"/>
    <property type="molecule type" value="Genomic_DNA"/>
</dbReference>
<sequence length="673" mass="79117">MVPVLSLTGGALYTTSVPTNMNADVPTLARRYTRNRLYAFYQVSFLLLVLRSIRYCSILLLFFIGRSNFLSFLLFHLVGLDITFAPSPIVELKSQLIYNGDPDLVNIHYLDDGDGCSCIPFSDSRRKAAISGNSKSAVRSNHPPSSSSQISYWLLFIAFIYLLWILSSLIDIYSKFLPRSPRRKLILDLYYVMYLSLWFSTDYAICWLPVVLSCMLLLLSYLFTMVFSQFTWIVAFLSGRILPTPIMQPTWNFCFFKKTLLSPINCHNILIKMTIVTWFYRLFLLEINYCFHPTFCWNDFPLLCLISISFVGIVLMRVMYIWCNIATIPYIVISFSHYLLCAKTFKLFLWWFDTPTWLPYIDSLEFRDHCGVLWNPWSTMNINVNNYTPCSHNTFSDIIEVLLPMGLSSISSNSRLYYYFGYVLMTLFGDRVFETQWIRVPRHSLWSRVVILPPHRLFEFYRKIIFPRIHLLKVGAVCSLLDSGFTQHLDHCVFDKSKHSPDFIRLFPKLLSKLDWALKTHWTRVLYHSLLNFYVLRYARFIVFLFLYGSLLSNLVWVPKTHWTRVLHHSLLSSLSHWIPSFELPFMPTKCHIQVHHLHNTNKTVSPQQWLQQGFYNNGSHKTLRQWLQQEFKTVASTIFFASISPTNFYRLTGFFSLFTLEEKQEKYYVDVA</sequence>
<feature type="transmembrane region" description="Helical" evidence="1">
    <location>
        <begin position="39"/>
        <end position="62"/>
    </location>
</feature>
<feature type="transmembrane region" description="Helical" evidence="1">
    <location>
        <begin position="150"/>
        <end position="170"/>
    </location>
</feature>
<gene>
    <name evidence="2" type="ORF">BVRB_1g023380</name>
</gene>
<name>A0A0J8BDU9_BETVV</name>
<protein>
    <submittedName>
        <fullName evidence="2">Uncharacterized protein</fullName>
    </submittedName>
</protein>
<feature type="transmembrane region" description="Helical" evidence="1">
    <location>
        <begin position="538"/>
        <end position="558"/>
    </location>
</feature>
<organism evidence="2 3">
    <name type="scientific">Beta vulgaris subsp. vulgaris</name>
    <name type="common">Beet</name>
    <dbReference type="NCBI Taxonomy" id="3555"/>
    <lineage>
        <taxon>Eukaryota</taxon>
        <taxon>Viridiplantae</taxon>
        <taxon>Streptophyta</taxon>
        <taxon>Embryophyta</taxon>
        <taxon>Tracheophyta</taxon>
        <taxon>Spermatophyta</taxon>
        <taxon>Magnoliopsida</taxon>
        <taxon>eudicotyledons</taxon>
        <taxon>Gunneridae</taxon>
        <taxon>Pentapetalae</taxon>
        <taxon>Caryophyllales</taxon>
        <taxon>Chenopodiaceae</taxon>
        <taxon>Betoideae</taxon>
        <taxon>Beta</taxon>
    </lineage>
</organism>
<keyword evidence="1" id="KW-0472">Membrane</keyword>
<keyword evidence="1" id="KW-0812">Transmembrane</keyword>
<dbReference type="ExpressionAtlas" id="A0A0J8BDU9">
    <property type="expression patterns" value="baseline and differential"/>
</dbReference>
<reference evidence="2 3" key="1">
    <citation type="journal article" date="2014" name="Nature">
        <title>The genome of the recently domesticated crop plant sugar beet (Beta vulgaris).</title>
        <authorList>
            <person name="Dohm J.C."/>
            <person name="Minoche A.E."/>
            <person name="Holtgrawe D."/>
            <person name="Capella-Gutierrez S."/>
            <person name="Zakrzewski F."/>
            <person name="Tafer H."/>
            <person name="Rupp O."/>
            <person name="Sorensen T.R."/>
            <person name="Stracke R."/>
            <person name="Reinhardt R."/>
            <person name="Goesmann A."/>
            <person name="Kraft T."/>
            <person name="Schulz B."/>
            <person name="Stadler P.F."/>
            <person name="Schmidt T."/>
            <person name="Gabaldon T."/>
            <person name="Lehrach H."/>
            <person name="Weisshaar B."/>
            <person name="Himmelbauer H."/>
        </authorList>
    </citation>
    <scope>NUCLEOTIDE SEQUENCE [LARGE SCALE GENOMIC DNA]</scope>
    <source>
        <tissue evidence="2">Taproot</tissue>
    </source>
</reference>
<keyword evidence="1" id="KW-1133">Transmembrane helix</keyword>
<feature type="transmembrane region" description="Helical" evidence="1">
    <location>
        <begin position="300"/>
        <end position="323"/>
    </location>
</feature>
<feature type="transmembrane region" description="Helical" evidence="1">
    <location>
        <begin position="260"/>
        <end position="280"/>
    </location>
</feature>
<proteinExistence type="predicted"/>
<feature type="transmembrane region" description="Helical" evidence="1">
    <location>
        <begin position="191"/>
        <end position="212"/>
    </location>
</feature>
<accession>A0A0J8BDU9</accession>
<evidence type="ECO:0000313" key="2">
    <source>
        <dbReference type="EMBL" id="KMS99499.1"/>
    </source>
</evidence>
<feature type="transmembrane region" description="Helical" evidence="1">
    <location>
        <begin position="330"/>
        <end position="352"/>
    </location>
</feature>